<gene>
    <name evidence="2" type="ORF">Acr_28g0004940</name>
</gene>
<protein>
    <submittedName>
        <fullName evidence="2">Uncharacterized protein</fullName>
    </submittedName>
</protein>
<accession>A0A7J0H9P6</accession>
<comment type="caution">
    <text evidence="2">The sequence shown here is derived from an EMBL/GenBank/DDBJ whole genome shotgun (WGS) entry which is preliminary data.</text>
</comment>
<evidence type="ECO:0000256" key="1">
    <source>
        <dbReference type="SAM" id="MobiDB-lite"/>
    </source>
</evidence>
<proteinExistence type="predicted"/>
<evidence type="ECO:0000313" key="2">
    <source>
        <dbReference type="EMBL" id="GFZ19789.1"/>
    </source>
</evidence>
<reference evidence="2 3" key="1">
    <citation type="submission" date="2019-07" db="EMBL/GenBank/DDBJ databases">
        <title>De Novo Assembly of kiwifruit Actinidia rufa.</title>
        <authorList>
            <person name="Sugita-Konishi S."/>
            <person name="Sato K."/>
            <person name="Mori E."/>
            <person name="Abe Y."/>
            <person name="Kisaki G."/>
            <person name="Hamano K."/>
            <person name="Suezawa K."/>
            <person name="Otani M."/>
            <person name="Fukuda T."/>
            <person name="Manabe T."/>
            <person name="Gomi K."/>
            <person name="Tabuchi M."/>
            <person name="Akimitsu K."/>
            <person name="Kataoka I."/>
        </authorList>
    </citation>
    <scope>NUCLEOTIDE SEQUENCE [LARGE SCALE GENOMIC DNA]</scope>
    <source>
        <strain evidence="3">cv. Fuchu</strain>
    </source>
</reference>
<name>A0A7J0H9P6_9ERIC</name>
<dbReference type="EMBL" id="BJWL01000028">
    <property type="protein sequence ID" value="GFZ19789.1"/>
    <property type="molecule type" value="Genomic_DNA"/>
</dbReference>
<feature type="region of interest" description="Disordered" evidence="1">
    <location>
        <begin position="72"/>
        <end position="94"/>
    </location>
</feature>
<sequence length="94" mass="10199">MLPMTMDNHYVIDYVRAKGAGTNETPPVGPGKHSENTTVEALARSMAVDKEGPSYKEGKTLKKSAVEEKANDVLEDQKPISTNPSFVATHAKQL</sequence>
<organism evidence="2 3">
    <name type="scientific">Actinidia rufa</name>
    <dbReference type="NCBI Taxonomy" id="165716"/>
    <lineage>
        <taxon>Eukaryota</taxon>
        <taxon>Viridiplantae</taxon>
        <taxon>Streptophyta</taxon>
        <taxon>Embryophyta</taxon>
        <taxon>Tracheophyta</taxon>
        <taxon>Spermatophyta</taxon>
        <taxon>Magnoliopsida</taxon>
        <taxon>eudicotyledons</taxon>
        <taxon>Gunneridae</taxon>
        <taxon>Pentapetalae</taxon>
        <taxon>asterids</taxon>
        <taxon>Ericales</taxon>
        <taxon>Actinidiaceae</taxon>
        <taxon>Actinidia</taxon>
    </lineage>
</organism>
<keyword evidence="3" id="KW-1185">Reference proteome</keyword>
<evidence type="ECO:0000313" key="3">
    <source>
        <dbReference type="Proteomes" id="UP000585474"/>
    </source>
</evidence>
<dbReference type="AlphaFoldDB" id="A0A7J0H9P6"/>
<dbReference type="Proteomes" id="UP000585474">
    <property type="component" value="Unassembled WGS sequence"/>
</dbReference>